<feature type="transmembrane region" description="Helical" evidence="2">
    <location>
        <begin position="12"/>
        <end position="31"/>
    </location>
</feature>
<evidence type="ECO:0000313" key="4">
    <source>
        <dbReference type="Proteomes" id="UP000245647"/>
    </source>
</evidence>
<proteinExistence type="predicted"/>
<feature type="compositionally biased region" description="Polar residues" evidence="1">
    <location>
        <begin position="83"/>
        <end position="101"/>
    </location>
</feature>
<keyword evidence="2" id="KW-1133">Transmembrane helix</keyword>
<sequence length="273" mass="29022">MQYQEENNYPKAFLISGVMMGLLIAISYFIVFGMQAPQEVGTGGIVVNYGTVEEGMGDDFMSIEEPSVDPNANNTPPDKVLPNTETQPVPSAESNEKTVVTQEVEDAPEVSVPKKATSAPVASTATTPPKESKPTVNQNALYKGKKSTGTGMGDGTGSTPGNQGDPDGDPLASNYGSGGSGFGNVKLTLANRRFLNLPRINDQGQQSGKIYVEIRVDKSGEVVYARAGVRGTTLSDQNLWRKCEQAVMGAKLNQLESAPDVQIGVVVFNFKVK</sequence>
<evidence type="ECO:0000256" key="2">
    <source>
        <dbReference type="SAM" id="Phobius"/>
    </source>
</evidence>
<reference evidence="3 4" key="1">
    <citation type="submission" date="2018-04" db="EMBL/GenBank/DDBJ databases">
        <title>Pedobacter chongqingensis sp. nov., isolated from a rottenly hemp rope.</title>
        <authorList>
            <person name="Cai Y."/>
        </authorList>
    </citation>
    <scope>NUCLEOTIDE SEQUENCE [LARGE SCALE GENOMIC DNA]</scope>
    <source>
        <strain evidence="3 4">FJ4-8</strain>
    </source>
</reference>
<keyword evidence="4" id="KW-1185">Reference proteome</keyword>
<organism evidence="3 4">
    <name type="scientific">Pararcticibacter amylolyticus</name>
    <dbReference type="NCBI Taxonomy" id="2173175"/>
    <lineage>
        <taxon>Bacteria</taxon>
        <taxon>Pseudomonadati</taxon>
        <taxon>Bacteroidota</taxon>
        <taxon>Sphingobacteriia</taxon>
        <taxon>Sphingobacteriales</taxon>
        <taxon>Sphingobacteriaceae</taxon>
        <taxon>Pararcticibacter</taxon>
    </lineage>
</organism>
<keyword evidence="2" id="KW-0812">Transmembrane</keyword>
<protein>
    <submittedName>
        <fullName evidence="3">Energy transducer TonB</fullName>
    </submittedName>
</protein>
<evidence type="ECO:0000313" key="3">
    <source>
        <dbReference type="EMBL" id="PWG80514.1"/>
    </source>
</evidence>
<comment type="caution">
    <text evidence="3">The sequence shown here is derived from an EMBL/GenBank/DDBJ whole genome shotgun (WGS) entry which is preliminary data.</text>
</comment>
<keyword evidence="2" id="KW-0472">Membrane</keyword>
<evidence type="ECO:0000256" key="1">
    <source>
        <dbReference type="SAM" id="MobiDB-lite"/>
    </source>
</evidence>
<name>A0A2U2PGQ5_9SPHI</name>
<feature type="region of interest" description="Disordered" evidence="1">
    <location>
        <begin position="62"/>
        <end position="177"/>
    </location>
</feature>
<dbReference type="RefSeq" id="WP_109415801.1">
    <property type="nucleotide sequence ID" value="NZ_QEAS01000008.1"/>
</dbReference>
<dbReference type="EMBL" id="QEAS01000008">
    <property type="protein sequence ID" value="PWG80514.1"/>
    <property type="molecule type" value="Genomic_DNA"/>
</dbReference>
<feature type="compositionally biased region" description="Low complexity" evidence="1">
    <location>
        <begin position="114"/>
        <end position="129"/>
    </location>
</feature>
<accession>A0A2U2PGQ5</accession>
<dbReference type="OrthoDB" id="676306at2"/>
<gene>
    <name evidence="3" type="ORF">DDR33_10780</name>
</gene>
<dbReference type="AlphaFoldDB" id="A0A2U2PGQ5"/>
<dbReference type="Proteomes" id="UP000245647">
    <property type="component" value="Unassembled WGS sequence"/>
</dbReference>